<gene>
    <name evidence="13" type="ORF">H8717_03920</name>
</gene>
<keyword evidence="8" id="KW-0460">Magnesium</keyword>
<evidence type="ECO:0000256" key="4">
    <source>
        <dbReference type="ARBA" id="ARBA00022705"/>
    </source>
</evidence>
<dbReference type="PRINTS" id="PR00502">
    <property type="entry name" value="NUDIXFAMILY"/>
</dbReference>
<dbReference type="InterPro" id="IPR047127">
    <property type="entry name" value="MutT-like"/>
</dbReference>
<proteinExistence type="inferred from homology"/>
<comment type="catalytic activity">
    <reaction evidence="10">
        <text>8-oxo-dGTP + H2O = 8-oxo-dGMP + diphosphate + H(+)</text>
        <dbReference type="Rhea" id="RHEA:31575"/>
        <dbReference type="ChEBI" id="CHEBI:15377"/>
        <dbReference type="ChEBI" id="CHEBI:15378"/>
        <dbReference type="ChEBI" id="CHEBI:33019"/>
        <dbReference type="ChEBI" id="CHEBI:63224"/>
        <dbReference type="ChEBI" id="CHEBI:77896"/>
        <dbReference type="EC" id="3.6.1.55"/>
    </reaction>
</comment>
<dbReference type="Proteomes" id="UP000658131">
    <property type="component" value="Unassembled WGS sequence"/>
</dbReference>
<dbReference type="SUPFAM" id="SSF55811">
    <property type="entry name" value="Nudix"/>
    <property type="match status" value="1"/>
</dbReference>
<dbReference type="InterPro" id="IPR015797">
    <property type="entry name" value="NUDIX_hydrolase-like_dom_sf"/>
</dbReference>
<dbReference type="CDD" id="cd03425">
    <property type="entry name" value="NUDIX_MutT_NudA_like"/>
    <property type="match status" value="1"/>
</dbReference>
<dbReference type="Gene3D" id="3.90.79.10">
    <property type="entry name" value="Nucleoside Triphosphate Pyrophosphohydrolase"/>
    <property type="match status" value="1"/>
</dbReference>
<evidence type="ECO:0000256" key="5">
    <source>
        <dbReference type="ARBA" id="ARBA00022723"/>
    </source>
</evidence>
<keyword evidence="6" id="KW-0227">DNA damage</keyword>
<evidence type="ECO:0000313" key="14">
    <source>
        <dbReference type="Proteomes" id="UP000658131"/>
    </source>
</evidence>
<evidence type="ECO:0000256" key="11">
    <source>
        <dbReference type="ARBA" id="ARBA00038905"/>
    </source>
</evidence>
<name>A0ABR7NGN4_9FIRM</name>
<protein>
    <recommendedName>
        <fullName evidence="11">8-oxo-dGTP diphosphatase</fullName>
        <ecNumber evidence="11">3.6.1.55</ecNumber>
    </recommendedName>
</protein>
<keyword evidence="3" id="KW-0515">Mutator protein</keyword>
<sequence>MTGGQIEVSAAIFSNERDEILICRRGPGGNCAFLWEFPGGKREPGESFEDCLMRECREELEVEIEIGELFMRTDYDYPEYSVRLLFFKAKIRSGVLKMDVHSAMQWVPREELERHEFCPADRDVVRKLAQEKRSAR</sequence>
<dbReference type="InterPro" id="IPR000086">
    <property type="entry name" value="NUDIX_hydrolase_dom"/>
</dbReference>
<reference evidence="13 14" key="1">
    <citation type="submission" date="2020-08" db="EMBL/GenBank/DDBJ databases">
        <title>Genome public.</title>
        <authorList>
            <person name="Liu C."/>
            <person name="Sun Q."/>
        </authorList>
    </citation>
    <scope>NUCLEOTIDE SEQUENCE [LARGE SCALE GENOMIC DNA]</scope>
    <source>
        <strain evidence="13 14">BX1</strain>
    </source>
</reference>
<dbReference type="PANTHER" id="PTHR47707">
    <property type="entry name" value="8-OXO-DGTP DIPHOSPHATASE"/>
    <property type="match status" value="1"/>
</dbReference>
<organism evidence="13 14">
    <name type="scientific">Yanshouia hominis</name>
    <dbReference type="NCBI Taxonomy" id="2763673"/>
    <lineage>
        <taxon>Bacteria</taxon>
        <taxon>Bacillati</taxon>
        <taxon>Bacillota</taxon>
        <taxon>Clostridia</taxon>
        <taxon>Eubacteriales</taxon>
        <taxon>Oscillospiraceae</taxon>
        <taxon>Yanshouia</taxon>
    </lineage>
</organism>
<evidence type="ECO:0000256" key="2">
    <source>
        <dbReference type="ARBA" id="ARBA00005582"/>
    </source>
</evidence>
<dbReference type="PROSITE" id="PS51462">
    <property type="entry name" value="NUDIX"/>
    <property type="match status" value="1"/>
</dbReference>
<evidence type="ECO:0000256" key="7">
    <source>
        <dbReference type="ARBA" id="ARBA00022801"/>
    </source>
</evidence>
<dbReference type="PANTHER" id="PTHR47707:SF1">
    <property type="entry name" value="NUDIX HYDROLASE FAMILY PROTEIN"/>
    <property type="match status" value="1"/>
</dbReference>
<dbReference type="EC" id="3.6.1.55" evidence="11"/>
<dbReference type="InterPro" id="IPR020476">
    <property type="entry name" value="Nudix_hydrolase"/>
</dbReference>
<comment type="caution">
    <text evidence="13">The sequence shown here is derived from an EMBL/GenBank/DDBJ whole genome shotgun (WGS) entry which is preliminary data.</text>
</comment>
<evidence type="ECO:0000256" key="6">
    <source>
        <dbReference type="ARBA" id="ARBA00022763"/>
    </source>
</evidence>
<dbReference type="Pfam" id="PF00293">
    <property type="entry name" value="NUDIX"/>
    <property type="match status" value="1"/>
</dbReference>
<evidence type="ECO:0000256" key="1">
    <source>
        <dbReference type="ARBA" id="ARBA00001946"/>
    </source>
</evidence>
<evidence type="ECO:0000259" key="12">
    <source>
        <dbReference type="PROSITE" id="PS51462"/>
    </source>
</evidence>
<evidence type="ECO:0000256" key="9">
    <source>
        <dbReference type="ARBA" id="ARBA00023204"/>
    </source>
</evidence>
<evidence type="ECO:0000256" key="8">
    <source>
        <dbReference type="ARBA" id="ARBA00022842"/>
    </source>
</evidence>
<evidence type="ECO:0000256" key="10">
    <source>
        <dbReference type="ARBA" id="ARBA00035861"/>
    </source>
</evidence>
<feature type="domain" description="Nudix hydrolase" evidence="12">
    <location>
        <begin position="3"/>
        <end position="130"/>
    </location>
</feature>
<dbReference type="EMBL" id="JACRTB010000005">
    <property type="protein sequence ID" value="MBC8575561.1"/>
    <property type="molecule type" value="Genomic_DNA"/>
</dbReference>
<comment type="similarity">
    <text evidence="2">Belongs to the Nudix hydrolase family.</text>
</comment>
<evidence type="ECO:0000256" key="3">
    <source>
        <dbReference type="ARBA" id="ARBA00022457"/>
    </source>
</evidence>
<accession>A0ABR7NGN4</accession>
<keyword evidence="4" id="KW-0235">DNA replication</keyword>
<keyword evidence="14" id="KW-1185">Reference proteome</keyword>
<keyword evidence="9" id="KW-0234">DNA repair</keyword>
<keyword evidence="7" id="KW-0378">Hydrolase</keyword>
<evidence type="ECO:0000313" key="13">
    <source>
        <dbReference type="EMBL" id="MBC8575561.1"/>
    </source>
</evidence>
<comment type="cofactor">
    <cofactor evidence="1">
        <name>Mg(2+)</name>
        <dbReference type="ChEBI" id="CHEBI:18420"/>
    </cofactor>
</comment>
<keyword evidence="5" id="KW-0479">Metal-binding</keyword>